<dbReference type="EMBL" id="VSDQ01000577">
    <property type="protein sequence ID" value="TYA78699.1"/>
    <property type="molecule type" value="Genomic_DNA"/>
</dbReference>
<dbReference type="Pfam" id="PF00501">
    <property type="entry name" value="AMP-binding"/>
    <property type="match status" value="1"/>
</dbReference>
<reference evidence="4 5" key="1">
    <citation type="submission" date="2019-08" db="EMBL/GenBank/DDBJ databases">
        <title>Seonamhaeicola sediminis sp. nov., isolated from marine sediment.</title>
        <authorList>
            <person name="Cao W.R."/>
        </authorList>
    </citation>
    <scope>NUCLEOTIDE SEQUENCE [LARGE SCALE GENOMIC DNA]</scope>
    <source>
        <strain evidence="4 5">B011</strain>
    </source>
</reference>
<evidence type="ECO:0000256" key="2">
    <source>
        <dbReference type="ARBA" id="ARBA00022598"/>
    </source>
</evidence>
<dbReference type="Gene3D" id="3.30.300.30">
    <property type="match status" value="1"/>
</dbReference>
<dbReference type="RefSeq" id="WP_148541960.1">
    <property type="nucleotide sequence ID" value="NZ_VSDQ01000577.1"/>
</dbReference>
<sequence length="358" mass="40583">MTPTFRNVHNRFKLNNYHYTYEGLMEVAYSFTKEGEPYQRELGVFLLDWLDKEDYVEVQTSGSTGKPKKIKIKKQAMVNSAIATGDFFDLTPGKKVLNCLPSNFIAGKMMIVRAIILGLELDMVKPSVQPRIDLRKDYDFCAFTPMQLKNFAKYLKHLKTAIVGGGRVSEPIKALIQDKKTNVYETFGMTETVSHIAVRKLNNFSGSASEKYFETLPGVTVSKDDRDCLVIEAPSLTNEKVVTNDIVEIVSDTSFDWLGRFDNVINSGGVKLFPEKIEEKLQSKINGEFFVTALPDDELGDKLVLLVEGEKDSLDTTIFNVLDKYEIPKTIFYLPKFAETLSGKIHRKKTLELLKIKE</sequence>
<dbReference type="GO" id="GO:0031956">
    <property type="term" value="F:medium-chain fatty acid-CoA ligase activity"/>
    <property type="evidence" value="ECO:0007669"/>
    <property type="project" value="TreeGrafter"/>
</dbReference>
<dbReference type="AlphaFoldDB" id="A0A5D0I6Y1"/>
<dbReference type="GO" id="GO:0006631">
    <property type="term" value="P:fatty acid metabolic process"/>
    <property type="evidence" value="ECO:0007669"/>
    <property type="project" value="TreeGrafter"/>
</dbReference>
<evidence type="ECO:0000259" key="3">
    <source>
        <dbReference type="Pfam" id="PF00501"/>
    </source>
</evidence>
<keyword evidence="5" id="KW-1185">Reference proteome</keyword>
<dbReference type="SUPFAM" id="SSF56801">
    <property type="entry name" value="Acetyl-CoA synthetase-like"/>
    <property type="match status" value="1"/>
</dbReference>
<proteinExistence type="inferred from homology"/>
<comment type="similarity">
    <text evidence="1">Belongs to the ATP-dependent AMP-binding enzyme family.</text>
</comment>
<dbReference type="Proteomes" id="UP000323930">
    <property type="component" value="Unassembled WGS sequence"/>
</dbReference>
<dbReference type="Gene3D" id="3.40.50.12780">
    <property type="entry name" value="N-terminal domain of ligase-like"/>
    <property type="match status" value="1"/>
</dbReference>
<dbReference type="PANTHER" id="PTHR43201:SF5">
    <property type="entry name" value="MEDIUM-CHAIN ACYL-COA LIGASE ACSF2, MITOCHONDRIAL"/>
    <property type="match status" value="1"/>
</dbReference>
<evidence type="ECO:0000313" key="5">
    <source>
        <dbReference type="Proteomes" id="UP000323930"/>
    </source>
</evidence>
<keyword evidence="2" id="KW-0436">Ligase</keyword>
<evidence type="ECO:0000256" key="1">
    <source>
        <dbReference type="ARBA" id="ARBA00006432"/>
    </source>
</evidence>
<dbReference type="InterPro" id="IPR042099">
    <property type="entry name" value="ANL_N_sf"/>
</dbReference>
<feature type="domain" description="AMP-dependent synthetase/ligase" evidence="3">
    <location>
        <begin position="60"/>
        <end position="198"/>
    </location>
</feature>
<dbReference type="InterPro" id="IPR045851">
    <property type="entry name" value="AMP-bd_C_sf"/>
</dbReference>
<organism evidence="4 5">
    <name type="scientific">Seonamhaeicola marinus</name>
    <dbReference type="NCBI Taxonomy" id="1912246"/>
    <lineage>
        <taxon>Bacteria</taxon>
        <taxon>Pseudomonadati</taxon>
        <taxon>Bacteroidota</taxon>
        <taxon>Flavobacteriia</taxon>
        <taxon>Flavobacteriales</taxon>
        <taxon>Flavobacteriaceae</taxon>
    </lineage>
</organism>
<evidence type="ECO:0000313" key="4">
    <source>
        <dbReference type="EMBL" id="TYA78699.1"/>
    </source>
</evidence>
<dbReference type="OrthoDB" id="8870348at2"/>
<dbReference type="InterPro" id="IPR000873">
    <property type="entry name" value="AMP-dep_synth/lig_dom"/>
</dbReference>
<comment type="caution">
    <text evidence="4">The sequence shown here is derived from an EMBL/GenBank/DDBJ whole genome shotgun (WGS) entry which is preliminary data.</text>
</comment>
<protein>
    <submittedName>
        <fullName evidence="4">AMP-binding protein</fullName>
    </submittedName>
</protein>
<name>A0A5D0I6Y1_9FLAO</name>
<dbReference type="PANTHER" id="PTHR43201">
    <property type="entry name" value="ACYL-COA SYNTHETASE"/>
    <property type="match status" value="1"/>
</dbReference>
<gene>
    <name evidence="4" type="ORF">FUA24_10120</name>
</gene>
<accession>A0A5D0I6Y1</accession>